<dbReference type="PANTHER" id="PTHR23517">
    <property type="entry name" value="RESISTANCE PROTEIN MDTM, PUTATIVE-RELATED-RELATED"/>
    <property type="match status" value="1"/>
</dbReference>
<dbReference type="InterPro" id="IPR020846">
    <property type="entry name" value="MFS_dom"/>
</dbReference>
<evidence type="ECO:0000313" key="9">
    <source>
        <dbReference type="EMBL" id="GGA92719.1"/>
    </source>
</evidence>
<feature type="transmembrane region" description="Helical" evidence="7">
    <location>
        <begin position="39"/>
        <end position="61"/>
    </location>
</feature>
<feature type="transmembrane region" description="Helical" evidence="7">
    <location>
        <begin position="159"/>
        <end position="181"/>
    </location>
</feature>
<reference evidence="9" key="4">
    <citation type="submission" date="2024-05" db="EMBL/GenBank/DDBJ databases">
        <authorList>
            <person name="Sun Q."/>
            <person name="Sedlacek I."/>
        </authorList>
    </citation>
    <scope>NUCLEOTIDE SEQUENCE</scope>
    <source>
        <strain evidence="9">CCM 4175</strain>
    </source>
</reference>
<feature type="transmembrane region" description="Helical" evidence="7">
    <location>
        <begin position="277"/>
        <end position="309"/>
    </location>
</feature>
<feature type="transmembrane region" description="Helical" evidence="7">
    <location>
        <begin position="364"/>
        <end position="382"/>
    </location>
</feature>
<evidence type="ECO:0000256" key="4">
    <source>
        <dbReference type="ARBA" id="ARBA00022692"/>
    </source>
</evidence>
<evidence type="ECO:0000256" key="7">
    <source>
        <dbReference type="SAM" id="Phobius"/>
    </source>
</evidence>
<dbReference type="InterPro" id="IPR050171">
    <property type="entry name" value="MFS_Transporters"/>
</dbReference>
<evidence type="ECO:0000259" key="8">
    <source>
        <dbReference type="PROSITE" id="PS50850"/>
    </source>
</evidence>
<organism evidence="10 11">
    <name type="scientific">Staphylococcus muscae</name>
    <dbReference type="NCBI Taxonomy" id="1294"/>
    <lineage>
        <taxon>Bacteria</taxon>
        <taxon>Bacillati</taxon>
        <taxon>Bacillota</taxon>
        <taxon>Bacilli</taxon>
        <taxon>Bacillales</taxon>
        <taxon>Staphylococcaceae</taxon>
        <taxon>Staphylococcus</taxon>
    </lineage>
</organism>
<dbReference type="SUPFAM" id="SSF103473">
    <property type="entry name" value="MFS general substrate transporter"/>
    <property type="match status" value="1"/>
</dbReference>
<dbReference type="RefSeq" id="WP_095117234.1">
    <property type="nucleotide sequence ID" value="NZ_BMCB01000009.1"/>
</dbReference>
<dbReference type="PRINTS" id="PR01988">
    <property type="entry name" value="EXPORTERBACE"/>
</dbReference>
<dbReference type="OrthoDB" id="3268460at2"/>
<proteinExistence type="predicted"/>
<evidence type="ECO:0000313" key="12">
    <source>
        <dbReference type="Proteomes" id="UP000652995"/>
    </source>
</evidence>
<dbReference type="AlphaFoldDB" id="A0A240C4L7"/>
<reference evidence="10 11" key="2">
    <citation type="submission" date="2017-06" db="EMBL/GenBank/DDBJ databases">
        <authorList>
            <consortium name="Pathogen Informatics"/>
        </authorList>
    </citation>
    <scope>NUCLEOTIDE SEQUENCE [LARGE SCALE GENOMIC DNA]</scope>
    <source>
        <strain evidence="10 11">NCTC13833</strain>
    </source>
</reference>
<evidence type="ECO:0000256" key="6">
    <source>
        <dbReference type="ARBA" id="ARBA00023136"/>
    </source>
</evidence>
<dbReference type="InterPro" id="IPR036259">
    <property type="entry name" value="MFS_trans_sf"/>
</dbReference>
<dbReference type="EMBL" id="BMCB01000009">
    <property type="protein sequence ID" value="GGA92719.1"/>
    <property type="molecule type" value="Genomic_DNA"/>
</dbReference>
<evidence type="ECO:0000313" key="10">
    <source>
        <dbReference type="EMBL" id="SNW02967.1"/>
    </source>
</evidence>
<keyword evidence="6 7" id="KW-0472">Membrane</keyword>
<evidence type="ECO:0000256" key="1">
    <source>
        <dbReference type="ARBA" id="ARBA00004651"/>
    </source>
</evidence>
<dbReference type="CDD" id="cd17329">
    <property type="entry name" value="MFS_MdtH_MDR_like"/>
    <property type="match status" value="1"/>
</dbReference>
<dbReference type="Proteomes" id="UP000243706">
    <property type="component" value="Chromosome 1"/>
</dbReference>
<dbReference type="PANTHER" id="PTHR23517:SF10">
    <property type="entry name" value="MAJOR FACILITATOR SUPERFAMILY (MFS) PROFILE DOMAIN-CONTAINING PROTEIN"/>
    <property type="match status" value="1"/>
</dbReference>
<protein>
    <submittedName>
        <fullName evidence="9">MFS transporter</fullName>
    </submittedName>
    <submittedName>
        <fullName evidence="10">Multidrug resistance transporter protein</fullName>
    </submittedName>
</protein>
<evidence type="ECO:0000256" key="3">
    <source>
        <dbReference type="ARBA" id="ARBA00022475"/>
    </source>
</evidence>
<dbReference type="PROSITE" id="PS50850">
    <property type="entry name" value="MFS"/>
    <property type="match status" value="1"/>
</dbReference>
<keyword evidence="3" id="KW-1003">Cell membrane</keyword>
<dbReference type="EMBL" id="LT906464">
    <property type="protein sequence ID" value="SNW02967.1"/>
    <property type="molecule type" value="Genomic_DNA"/>
</dbReference>
<sequence length="395" mass="43427">MRMPSAIWWLVIGMAINITGASFLWPLNTIYMAQELDKSLSTAGLVLMINSIGMIGGNLLGGSMFDRLGGYRTIMIGTIFSLVATVLLNFFHGWPWYAIWLIMLGFGGGMIIPAIYAMAGAVWPQGGRKTFNAIYLAQNIGVALGAALGGIVANFSFDYIFLANLLMYVAFFTIAVFKFNVTYEAKVKQSQLLDDVTSIQDKKKFSALILLCVMFAFCWIAYVQWQTTIASFTQQIGISMPQYSLLWTINGVMILLGQPLIAPMIQLLKGQMKKQLYVGLCILIVSFFITSFAMSFSIFVIGMVVMTFAEMFIWPAVPTIADQLAPIGRNGVYQGIVNAASTVGKALGPLLGGLIVDYFDMQTMFLSMIGLLLIAGIFLSVFDRGIRDRNAKELS</sequence>
<dbReference type="GO" id="GO:0005886">
    <property type="term" value="C:plasma membrane"/>
    <property type="evidence" value="ECO:0007669"/>
    <property type="project" value="UniProtKB-SubCell"/>
</dbReference>
<reference evidence="12" key="3">
    <citation type="journal article" date="2019" name="Int. J. Syst. Evol. Microbiol.">
        <title>The Global Catalogue of Microorganisms (GCM) 10K type strain sequencing project: providing services to taxonomists for standard genome sequencing and annotation.</title>
        <authorList>
            <consortium name="The Broad Institute Genomics Platform"/>
            <consortium name="The Broad Institute Genome Sequencing Center for Infectious Disease"/>
            <person name="Wu L."/>
            <person name="Ma J."/>
        </authorList>
    </citation>
    <scope>NUCLEOTIDE SEQUENCE [LARGE SCALE GENOMIC DNA]</scope>
    <source>
        <strain evidence="12">CCM 4175</strain>
    </source>
</reference>
<keyword evidence="2" id="KW-0813">Transport</keyword>
<dbReference type="Proteomes" id="UP000652995">
    <property type="component" value="Unassembled WGS sequence"/>
</dbReference>
<dbReference type="KEGG" id="smus:C7J88_03455"/>
<keyword evidence="12" id="KW-1185">Reference proteome</keyword>
<dbReference type="InterPro" id="IPR022324">
    <property type="entry name" value="Bacilysin_exporter_BacE_put"/>
</dbReference>
<feature type="transmembrane region" description="Helical" evidence="7">
    <location>
        <begin position="97"/>
        <end position="119"/>
    </location>
</feature>
<dbReference type="Pfam" id="PF07690">
    <property type="entry name" value="MFS_1"/>
    <property type="match status" value="2"/>
</dbReference>
<feature type="transmembrane region" description="Helical" evidence="7">
    <location>
        <begin position="131"/>
        <end position="153"/>
    </location>
</feature>
<dbReference type="GO" id="GO:0022857">
    <property type="term" value="F:transmembrane transporter activity"/>
    <property type="evidence" value="ECO:0007669"/>
    <property type="project" value="InterPro"/>
</dbReference>
<dbReference type="InterPro" id="IPR011701">
    <property type="entry name" value="MFS"/>
</dbReference>
<feature type="transmembrane region" description="Helical" evidence="7">
    <location>
        <begin position="73"/>
        <end position="91"/>
    </location>
</feature>
<feature type="domain" description="Major facilitator superfamily (MFS) profile" evidence="8">
    <location>
        <begin position="6"/>
        <end position="387"/>
    </location>
</feature>
<comment type="subcellular location">
    <subcellularLocation>
        <location evidence="1">Cell membrane</location>
        <topology evidence="1">Multi-pass membrane protein</topology>
    </subcellularLocation>
</comment>
<dbReference type="Gene3D" id="1.20.1250.20">
    <property type="entry name" value="MFS general substrate transporter like domains"/>
    <property type="match status" value="2"/>
</dbReference>
<name>A0A240C4L7_9STAP</name>
<evidence type="ECO:0000256" key="2">
    <source>
        <dbReference type="ARBA" id="ARBA00022448"/>
    </source>
</evidence>
<accession>A0A240C4L7</accession>
<reference evidence="9" key="1">
    <citation type="journal article" date="2014" name="Int. J. Syst. Evol. Microbiol.">
        <title>Complete genome of a new Firmicutes species belonging to the dominant human colonic microbiota ('Ruminococcus bicirculans') reveals two chromosomes and a selective capacity to utilize plant glucans.</title>
        <authorList>
            <consortium name="NISC Comparative Sequencing Program"/>
            <person name="Wegmann U."/>
            <person name="Louis P."/>
            <person name="Goesmann A."/>
            <person name="Henrissat B."/>
            <person name="Duncan S.H."/>
            <person name="Flint H.J."/>
        </authorList>
    </citation>
    <scope>NUCLEOTIDE SEQUENCE</scope>
    <source>
        <strain evidence="9">CCM 4175</strain>
    </source>
</reference>
<feature type="transmembrane region" description="Helical" evidence="7">
    <location>
        <begin position="205"/>
        <end position="225"/>
    </location>
</feature>
<feature type="transmembrane region" description="Helical" evidence="7">
    <location>
        <begin position="245"/>
        <end position="265"/>
    </location>
</feature>
<keyword evidence="4 7" id="KW-0812">Transmembrane</keyword>
<gene>
    <name evidence="9" type="ORF">GCM10007183_16120</name>
    <name evidence="10" type="ORF">SAMEA4412661_01350</name>
</gene>
<feature type="transmembrane region" description="Helical" evidence="7">
    <location>
        <begin position="7"/>
        <end position="27"/>
    </location>
</feature>
<keyword evidence="5 7" id="KW-1133">Transmembrane helix</keyword>
<evidence type="ECO:0000313" key="11">
    <source>
        <dbReference type="Proteomes" id="UP000243706"/>
    </source>
</evidence>
<evidence type="ECO:0000256" key="5">
    <source>
        <dbReference type="ARBA" id="ARBA00022989"/>
    </source>
</evidence>